<dbReference type="Proteomes" id="UP001358417">
    <property type="component" value="Unassembled WGS sequence"/>
</dbReference>
<accession>A0AAV9MXD9</accession>
<evidence type="ECO:0000313" key="1">
    <source>
        <dbReference type="EMBL" id="KAK5046279.1"/>
    </source>
</evidence>
<evidence type="ECO:0008006" key="3">
    <source>
        <dbReference type="Google" id="ProtNLM"/>
    </source>
</evidence>
<dbReference type="PANTHER" id="PTHR37540">
    <property type="entry name" value="TRANSCRIPTION FACTOR (ACR-2), PUTATIVE-RELATED-RELATED"/>
    <property type="match status" value="1"/>
</dbReference>
<dbReference type="EMBL" id="JAVRRD010000031">
    <property type="protein sequence ID" value="KAK5046279.1"/>
    <property type="molecule type" value="Genomic_DNA"/>
</dbReference>
<keyword evidence="2" id="KW-1185">Reference proteome</keyword>
<gene>
    <name evidence="1" type="ORF">LTR84_008422</name>
</gene>
<name>A0AAV9MXD9_9EURO</name>
<organism evidence="1 2">
    <name type="scientific">Exophiala bonariae</name>
    <dbReference type="NCBI Taxonomy" id="1690606"/>
    <lineage>
        <taxon>Eukaryota</taxon>
        <taxon>Fungi</taxon>
        <taxon>Dikarya</taxon>
        <taxon>Ascomycota</taxon>
        <taxon>Pezizomycotina</taxon>
        <taxon>Eurotiomycetes</taxon>
        <taxon>Chaetothyriomycetidae</taxon>
        <taxon>Chaetothyriales</taxon>
        <taxon>Herpotrichiellaceae</taxon>
        <taxon>Exophiala</taxon>
    </lineage>
</organism>
<evidence type="ECO:0000313" key="2">
    <source>
        <dbReference type="Proteomes" id="UP001358417"/>
    </source>
</evidence>
<comment type="caution">
    <text evidence="1">The sequence shown here is derived from an EMBL/GenBank/DDBJ whole genome shotgun (WGS) entry which is preliminary data.</text>
</comment>
<protein>
    <recommendedName>
        <fullName evidence="3">Transcription factor domain-containing protein</fullName>
    </recommendedName>
</protein>
<sequence length="513" mass="58543">MKLLFVPDKVSNPVRRQVINRHIIEYVKARDKDRLKVKAKMLSGGVWRGMLTTLQLEPWASITQLSDPLAREVFHYSVNIFWPGFDPGAEKHAVAKAWAPIALQEPVLFNALMWAAILHIQTRRRTRTLDLAMLSYYHQTVELLRTELSKQAFCPRDGLIMAVLFLQIDDSLSTMKWDHRHNILGTFSSLQWLDDYSRLPFVESHRVALVNIIGACGIDCLEVRGLASLVQYFDVISSTLNLTNPTLPLCKLYRTVQDAETRFTAFGHHIEEVVLKASEVQPSLSNLVEGVELDPQIVELILDLRTLCLLFEVYQSGRSDDCNLSKLSIHRNLIHYRLLESMKEMPVCFGTSITGLVRSTLLAFNMCVIFRVVHQYSLRSVLEDMKSGIDNLLSRLEDKEMIELCTWCCMIGAIGSIATGNDNLQFWFENQLLVMELSKAGGSELDAPVRTYSDVRMTLERYLWYGRSCDAQAILVWQRVHAKLLHILSEWILDAHLGTPLSFPDHSAVMEHT</sequence>
<dbReference type="GeneID" id="89976585"/>
<proteinExistence type="predicted"/>
<reference evidence="1 2" key="1">
    <citation type="submission" date="2023-08" db="EMBL/GenBank/DDBJ databases">
        <title>Black Yeasts Isolated from many extreme environments.</title>
        <authorList>
            <person name="Coleine C."/>
            <person name="Stajich J.E."/>
            <person name="Selbmann L."/>
        </authorList>
    </citation>
    <scope>NUCLEOTIDE SEQUENCE [LARGE SCALE GENOMIC DNA]</scope>
    <source>
        <strain evidence="1 2">CCFEE 5792</strain>
    </source>
</reference>
<dbReference type="AlphaFoldDB" id="A0AAV9MXD9"/>
<dbReference type="PANTHER" id="PTHR37540:SF5">
    <property type="entry name" value="TRANSCRIPTION FACTOR DOMAIN-CONTAINING PROTEIN"/>
    <property type="match status" value="1"/>
</dbReference>
<dbReference type="RefSeq" id="XP_064701873.1">
    <property type="nucleotide sequence ID" value="XM_064851968.1"/>
</dbReference>